<reference evidence="1 2" key="1">
    <citation type="journal article" date="2017" name="Nat. Microbiol.">
        <title>Natural product diversity associated with the nematode symbionts Photorhabdus and Xenorhabdus.</title>
        <authorList>
            <person name="Tobias N.J."/>
            <person name="Wolff H."/>
            <person name="Djahanschiri B."/>
            <person name="Grundmann F."/>
            <person name="Kronenwerth M."/>
            <person name="Shi Y.M."/>
            <person name="Simonyi S."/>
            <person name="Grun P."/>
            <person name="Shapiro-Ilan D."/>
            <person name="Pidot S.J."/>
            <person name="Stinear T.P."/>
            <person name="Ebersberger I."/>
            <person name="Bode H.B."/>
        </authorList>
    </citation>
    <scope>NUCLEOTIDE SEQUENCE [LARGE SCALE GENOMIC DNA]</scope>
    <source>
        <strain evidence="1 2">DSM 17907</strain>
    </source>
</reference>
<dbReference type="Proteomes" id="UP000221101">
    <property type="component" value="Unassembled WGS sequence"/>
</dbReference>
<accession>A0A2D0LGT8</accession>
<protein>
    <submittedName>
        <fullName evidence="1">Uncharacterized protein</fullName>
    </submittedName>
</protein>
<proteinExistence type="predicted"/>
<dbReference type="EMBL" id="NJCX01000003">
    <property type="protein sequence ID" value="PHM74617.1"/>
    <property type="molecule type" value="Genomic_DNA"/>
</dbReference>
<evidence type="ECO:0000313" key="1">
    <source>
        <dbReference type="EMBL" id="PHM74617.1"/>
    </source>
</evidence>
<sequence length="135" mass="16077">MRFISPRAAGRYKHFHWFANCKLLSYQAGYSLICQKQSISQNNSLRVCEIFSPKNTQYLMLKIEPFTLSKDNLYPLPFKIRLISRRVAGRYKHSYWLAICNFKSDWYRKLNQNGVGIINKKHTFALLPIKHPFFR</sequence>
<gene>
    <name evidence="1" type="ORF">Xkoz_00540</name>
</gene>
<comment type="caution">
    <text evidence="1">The sequence shown here is derived from an EMBL/GenBank/DDBJ whole genome shotgun (WGS) entry which is preliminary data.</text>
</comment>
<evidence type="ECO:0000313" key="2">
    <source>
        <dbReference type="Proteomes" id="UP000221101"/>
    </source>
</evidence>
<organism evidence="1 2">
    <name type="scientific">Xenorhabdus kozodoii</name>
    <dbReference type="NCBI Taxonomy" id="351676"/>
    <lineage>
        <taxon>Bacteria</taxon>
        <taxon>Pseudomonadati</taxon>
        <taxon>Pseudomonadota</taxon>
        <taxon>Gammaproteobacteria</taxon>
        <taxon>Enterobacterales</taxon>
        <taxon>Morganellaceae</taxon>
        <taxon>Xenorhabdus</taxon>
    </lineage>
</organism>
<keyword evidence="2" id="KW-1185">Reference proteome</keyword>
<dbReference type="AlphaFoldDB" id="A0A2D0LGT8"/>
<name>A0A2D0LGT8_9GAMM</name>